<dbReference type="RefSeq" id="XP_049137822.1">
    <property type="nucleotide sequence ID" value="XM_049296598.1"/>
</dbReference>
<feature type="non-terminal residue" evidence="1">
    <location>
        <position position="1"/>
    </location>
</feature>
<name>A0A9Q8WAH7_9PEZI</name>
<dbReference type="GeneID" id="73351608"/>
<dbReference type="Proteomes" id="UP000830671">
    <property type="component" value="Chromosome 10"/>
</dbReference>
<dbReference type="KEGG" id="clup:CLUP02_17692"/>
<organism evidence="1 2">
    <name type="scientific">Colletotrichum lupini</name>
    <dbReference type="NCBI Taxonomy" id="145971"/>
    <lineage>
        <taxon>Eukaryota</taxon>
        <taxon>Fungi</taxon>
        <taxon>Dikarya</taxon>
        <taxon>Ascomycota</taxon>
        <taxon>Pezizomycotina</taxon>
        <taxon>Sordariomycetes</taxon>
        <taxon>Hypocreomycetidae</taxon>
        <taxon>Glomerellales</taxon>
        <taxon>Glomerellaceae</taxon>
        <taxon>Colletotrichum</taxon>
        <taxon>Colletotrichum acutatum species complex</taxon>
    </lineage>
</organism>
<accession>A0A9Q8WAH7</accession>
<evidence type="ECO:0000313" key="1">
    <source>
        <dbReference type="EMBL" id="UQC76179.1"/>
    </source>
</evidence>
<keyword evidence="2" id="KW-1185">Reference proteome</keyword>
<sequence>AARFTSGTCCATRASFRSHPLQSTGQSPSQKQKGKIVALSLATEYPQGAGGSCFPAFHQSHIDRISGSCLYLLPQAVTRPTGFSSYLACWLSESNIVCISGSMIFNLLPPCRTSTVAGASHPACLPPSRFPAMLT</sequence>
<gene>
    <name evidence="1" type="ORF">CLUP02_17692</name>
</gene>
<reference evidence="1" key="1">
    <citation type="journal article" date="2021" name="Mol. Plant Microbe Interact.">
        <title>Complete Genome Sequence of the Plant-Pathogenic Fungus Colletotrichum lupini.</title>
        <authorList>
            <person name="Baroncelli R."/>
            <person name="Pensec F."/>
            <person name="Da Lio D."/>
            <person name="Boufleur T."/>
            <person name="Vicente I."/>
            <person name="Sarrocco S."/>
            <person name="Picot A."/>
            <person name="Baraldi E."/>
            <person name="Sukno S."/>
            <person name="Thon M."/>
            <person name="Le Floch G."/>
        </authorList>
    </citation>
    <scope>NUCLEOTIDE SEQUENCE</scope>
    <source>
        <strain evidence="1">IMI 504893</strain>
    </source>
</reference>
<evidence type="ECO:0000313" key="2">
    <source>
        <dbReference type="Proteomes" id="UP000830671"/>
    </source>
</evidence>
<proteinExistence type="predicted"/>
<dbReference type="EMBL" id="CP019472">
    <property type="protein sequence ID" value="UQC76179.1"/>
    <property type="molecule type" value="Genomic_DNA"/>
</dbReference>
<protein>
    <submittedName>
        <fullName evidence="1">Uncharacterized protein</fullName>
    </submittedName>
</protein>
<dbReference type="AlphaFoldDB" id="A0A9Q8WAH7"/>